<name>A0A9W6TLV4_9STRA</name>
<dbReference type="Pfam" id="PF23316">
    <property type="entry name" value="Ig_DLEC1_6th"/>
    <property type="match status" value="1"/>
</dbReference>
<feature type="region of interest" description="Disordered" evidence="1">
    <location>
        <begin position="1719"/>
        <end position="1757"/>
    </location>
</feature>
<evidence type="ECO:0000313" key="4">
    <source>
        <dbReference type="Proteomes" id="UP001165083"/>
    </source>
</evidence>
<feature type="region of interest" description="Disordered" evidence="1">
    <location>
        <begin position="82"/>
        <end position="141"/>
    </location>
</feature>
<feature type="compositionally biased region" description="Basic and acidic residues" evidence="1">
    <location>
        <begin position="46"/>
        <end position="55"/>
    </location>
</feature>
<feature type="compositionally biased region" description="Polar residues" evidence="1">
    <location>
        <begin position="1088"/>
        <end position="1104"/>
    </location>
</feature>
<dbReference type="InterPro" id="IPR033304">
    <property type="entry name" value="DLEC1"/>
</dbReference>
<dbReference type="Pfam" id="PF23277">
    <property type="entry name" value="Ig_Dlec1_1"/>
    <property type="match status" value="1"/>
</dbReference>
<comment type="caution">
    <text evidence="3">The sequence shown here is derived from an EMBL/GenBank/DDBJ whole genome shotgun (WGS) entry which is preliminary data.</text>
</comment>
<dbReference type="EMBL" id="BSXW01000240">
    <property type="protein sequence ID" value="GMF16072.1"/>
    <property type="molecule type" value="Genomic_DNA"/>
</dbReference>
<feature type="compositionally biased region" description="Polar residues" evidence="1">
    <location>
        <begin position="1418"/>
        <end position="1430"/>
    </location>
</feature>
<organism evidence="3 4">
    <name type="scientific">Phytophthora lilii</name>
    <dbReference type="NCBI Taxonomy" id="2077276"/>
    <lineage>
        <taxon>Eukaryota</taxon>
        <taxon>Sar</taxon>
        <taxon>Stramenopiles</taxon>
        <taxon>Oomycota</taxon>
        <taxon>Peronosporomycetes</taxon>
        <taxon>Peronosporales</taxon>
        <taxon>Peronosporaceae</taxon>
        <taxon>Phytophthora</taxon>
    </lineage>
</organism>
<feature type="compositionally biased region" description="Polar residues" evidence="1">
    <location>
        <begin position="1748"/>
        <end position="1757"/>
    </location>
</feature>
<evidence type="ECO:0000259" key="2">
    <source>
        <dbReference type="Pfam" id="PF23277"/>
    </source>
</evidence>
<feature type="region of interest" description="Disordered" evidence="1">
    <location>
        <begin position="244"/>
        <end position="280"/>
    </location>
</feature>
<dbReference type="Proteomes" id="UP001165083">
    <property type="component" value="Unassembled WGS sequence"/>
</dbReference>
<dbReference type="InterPro" id="IPR013783">
    <property type="entry name" value="Ig-like_fold"/>
</dbReference>
<dbReference type="GO" id="GO:0015631">
    <property type="term" value="F:tubulin binding"/>
    <property type="evidence" value="ECO:0007669"/>
    <property type="project" value="TreeGrafter"/>
</dbReference>
<feature type="region of interest" description="Disordered" evidence="1">
    <location>
        <begin position="34"/>
        <end position="58"/>
    </location>
</feature>
<dbReference type="GO" id="GO:0005737">
    <property type="term" value="C:cytoplasm"/>
    <property type="evidence" value="ECO:0007669"/>
    <property type="project" value="TreeGrafter"/>
</dbReference>
<gene>
    <name evidence="3" type="ORF">Plil01_000564900</name>
</gene>
<keyword evidence="4" id="KW-1185">Reference proteome</keyword>
<feature type="domain" description="Deleted in lung and esophageal cancer protein 1 Ig-like" evidence="2">
    <location>
        <begin position="430"/>
        <end position="512"/>
    </location>
</feature>
<feature type="compositionally biased region" description="Low complexity" evidence="1">
    <location>
        <begin position="1444"/>
        <end position="1454"/>
    </location>
</feature>
<dbReference type="GO" id="GO:0005929">
    <property type="term" value="C:cilium"/>
    <property type="evidence" value="ECO:0007669"/>
    <property type="project" value="TreeGrafter"/>
</dbReference>
<feature type="compositionally biased region" description="Acidic residues" evidence="1">
    <location>
        <begin position="101"/>
        <end position="111"/>
    </location>
</feature>
<dbReference type="OrthoDB" id="2115465at2759"/>
<evidence type="ECO:0000313" key="3">
    <source>
        <dbReference type="EMBL" id="GMF16072.1"/>
    </source>
</evidence>
<sequence>MAGAGAKKASDAAAAAAAEAALAAEALEREAAAAAALRAQQEAEQEAARLKKQQEQDELDVVAVGAVAHVIRRAFRSFYESPEAADQLPVASSENGAVEAATEDGEAVETQETDKQEEPQQGEDEEEQVKSSRGGQVEMEESPFVAIAQARKDAIAKELEQKHERARALLRFMKTRQREAAEADERIADELSEKGLVIKAQIPVGPTHLRLDDQELQTAMTDGIDFREFADSLLHAKTLVAEYEQKRKESSGNVKRPLASPSRRTAAGEESSENGEHVGYLDTTMSSSIRKDATLDQHRHHIAGVREAHAEHRAASTAVSTAVAQRDDMNENGNNVPNLVATTLTPLSTTQLDRRQIKGSMSAMNPVEKRKNMNILERMQTKLDFVRNPRYAVPDRRNNCNVEVDDEFESPAVDGGSSKPCFDVVPKPPIMFTDYDVNGIYEQVVYVRNTGPLSRRIRILPPGTIFFSMASITYPAESGMIAPGMHVELRLRFAPDSRADYKDSFTVQYETEQMVELGSNGTPGAAGSAEIVVPLMAHREPPELTLPLMVRAQNTLVGGRSVTSLVCKNLGGKARFWLLSEPAWSRLEQLQVAAQGISGTRSAVEMLGGDYTHGFAMDVGPFRMTPNDVELDKGQSVTFDLVYTPSGVGEQRERFVMVCDNCLVRVFQIVGRGCQVDVAATRVNDSPIDTTITEMGPLDRIFFSDEVLVSSRAQQTIVIANDTPLDVKYSWKIHPLVEEASTEGSSENKDKAMVLSLSAGWTPPFCITPESGVFALSSSKEFTIEFLPMEARTYSYQAVLMINDIPACSMPGPDQMAHLKAAFQIHEDPPLSPRAAAKAAARKLRDAMPGFSMQLRGRGRLGSFTIVPKLSNAWVPLGNDGLEHSGNDGSESAQLLSQNQKYLTTVLLKNQCNASVMFRWDLARLRHRHLAASGGPATMTMIPATKANPPTFELALAPLTGELVPSGEQKVEIAITPLCVGTFSISVPCTIVTPNATNDLLAPHFERWLLLEGCVAGAEIEITSTEVDFGLVLVGASAESSITIRNPSLRVPTHWKFVHLEGSSLGGDAQQLPAQSSLGPKLRRSSSKESVTSRHSAISSSSGNETERSLFTARDILPRATVAFAPESGVLAPGESFTVKATCMAGSLAERFRGLFSCQAAPERKFFGPNSASVHAVVSARAEIQCPNVFLSTTKLPLGTTYMGVEIHRTIELVNVSNLEAAFKFVEPEGASRAYTISFSPKQGTIHSKERLMITLNYTPRQVGRFTVVLACSVRGLPAPLGFEISSNHKGLVLSYELVHTPSPTKIPTQKDTSIVDTSSLTLPRSPKEIALERGIPLSDCDLEPDTNPLNSVPKLGFGDHVPLGERRALHLLIRNFSGIEALIDLEAKRFPAAAVNASILAAGTSSGSLRVGSLSRQDSTQFSPAVSPSKSRHKSRLDRSKSTRSLGSTRTGSYRASVTGQDTLGKPRLSDAKDNGNRFQSDNGRAYLRQRAENVEDRQVLREGRGVAFQLQPARVYILPWEQVVVRVTCFNNMPGTYVDDIVSRATGAPPVFLHTNVGVVGTPLTLDRNCVGLHFGRPVPEGRPQVLLRQPILNFGALCVRAPNFTRTVRVVNRGPQQARLKWKLVENGREDQLVNVTLRVDFGSRLQLRITPCDEHNSGAAALPFVVEPKSAMVPPFSTTPFRVTFETPNDGVSAPRALLLADAYWYDTSKDENQSLDSAASASGSIVPNDTEGDPRQEDPASPTKPNNNSANSATHVAAGKAFAAVRMANAMVRKPGPATGSCPASSYSLKCLRVLLSADVVEPELLIDQPREQLQQLVAPPSPLSGRNGARKSSALLVMPTLPPLLAPYHIKFTTWSTLMSTSAAQHHFHQRELFLVNRLGSRVTFRLECDGPFAVARADSLAPRHPLSMADLPPAHRRSTARGESYMFMLPPQMSVRIDLRFLPSASLMTEGSSATTLKPKPKPLLQQQQQPLHSQFDGELRVRFATRSVQTIRLAAVVLRPAIVVSPSVYFFGRVHLSVSRFVVLRLANPTTVPARFTIQHVPRPKPISRAQQQEMRQHHAHLTDEPGVFTFSKLSGGLQGPTTSLKSAGGWLPTTDSTRDLLGPEATTTHPLVHAPLELRVEFRPRESGRHYKARFRFMVEHGRDFEVVLEGTGHLDEVDNPHDGDRPMVPVRELEHSYHTFRG</sequence>
<accession>A0A9W6TLV4</accession>
<dbReference type="InterPro" id="IPR059041">
    <property type="entry name" value="Ig_DLEC1_1"/>
</dbReference>
<proteinExistence type="predicted"/>
<dbReference type="GO" id="GO:0008285">
    <property type="term" value="P:negative regulation of cell population proliferation"/>
    <property type="evidence" value="ECO:0007669"/>
    <property type="project" value="InterPro"/>
</dbReference>
<feature type="region of interest" description="Disordered" evidence="1">
    <location>
        <begin position="1410"/>
        <end position="1484"/>
    </location>
</feature>
<reference evidence="3" key="1">
    <citation type="submission" date="2023-04" db="EMBL/GenBank/DDBJ databases">
        <title>Phytophthora lilii NBRC 32176.</title>
        <authorList>
            <person name="Ichikawa N."/>
            <person name="Sato H."/>
            <person name="Tonouchi N."/>
        </authorList>
    </citation>
    <scope>NUCLEOTIDE SEQUENCE</scope>
    <source>
        <strain evidence="3">NBRC 32176</strain>
    </source>
</reference>
<evidence type="ECO:0000256" key="1">
    <source>
        <dbReference type="SAM" id="MobiDB-lite"/>
    </source>
</evidence>
<dbReference type="PANTHER" id="PTHR46348">
    <property type="entry name" value="DELETED IN LUNG AND ESOPHAGEAL CANCER PROTEIN 1"/>
    <property type="match status" value="1"/>
</dbReference>
<feature type="region of interest" description="Disordered" evidence="1">
    <location>
        <begin position="1068"/>
        <end position="1106"/>
    </location>
</feature>
<dbReference type="PANTHER" id="PTHR46348:SF1">
    <property type="entry name" value="DELETED IN LUNG AND ESOPHAGEAL CANCER PROTEIN 1"/>
    <property type="match status" value="1"/>
</dbReference>
<protein>
    <submittedName>
        <fullName evidence="3">Unnamed protein product</fullName>
    </submittedName>
</protein>
<dbReference type="Gene3D" id="2.60.40.10">
    <property type="entry name" value="Immunoglobulins"/>
    <property type="match status" value="5"/>
</dbReference>
<feature type="compositionally biased region" description="Polar residues" evidence="1">
    <location>
        <begin position="1719"/>
        <end position="1732"/>
    </location>
</feature>